<comment type="subunit">
    <text evidence="5">Homotetramer. Interacts with Hsc70 as well as DNAJ homologs and Hsp90.</text>
</comment>
<gene>
    <name evidence="9" type="ORF">RUM43_006560</name>
</gene>
<feature type="domain" description="Hsp70-interacting protein N-terminal" evidence="8">
    <location>
        <begin position="8"/>
        <end position="47"/>
    </location>
</feature>
<dbReference type="SMART" id="SM00028">
    <property type="entry name" value="TPR"/>
    <property type="match status" value="3"/>
</dbReference>
<evidence type="ECO:0000256" key="6">
    <source>
        <dbReference type="PROSITE-ProRule" id="PRU00339"/>
    </source>
</evidence>
<dbReference type="InterPro" id="IPR034649">
    <property type="entry name" value="Hip_N"/>
</dbReference>
<comment type="caution">
    <text evidence="9">The sequence shown here is derived from an EMBL/GenBank/DDBJ whole genome shotgun (WGS) entry which is preliminary data.</text>
</comment>
<dbReference type="FunFam" id="1.25.40.10:FF:000112">
    <property type="entry name" value="FAM10 family protein"/>
    <property type="match status" value="1"/>
</dbReference>
<sequence length="245" mass="27789">MASSLPAEHLNNLKLFIEICKKDSNVLHLPELSFFKTYIESLGGVIPPKKSCPAGENMHQQKSDGTKEEKTNAEPQEEEAESEESEVELDYEGVIEPDNDPPQTMGYTEQEITEDDINKSDERKRNAIELYSEQKYDEAVNAYTEAILLNPNSALLYAKRGQCYLQLKKPNACVRDCTRALEINPDNAAAYKFRGRAHRLLGNFIKAAEDLRNACKIDYDEQADEWLKEVTPNLICLILLLMLSD</sequence>
<dbReference type="PROSITE" id="PS50005">
    <property type="entry name" value="TPR"/>
    <property type="match status" value="2"/>
</dbReference>
<dbReference type="InterPro" id="IPR011990">
    <property type="entry name" value="TPR-like_helical_dom_sf"/>
</dbReference>
<dbReference type="Gene3D" id="6.10.250.3420">
    <property type="match status" value="1"/>
</dbReference>
<evidence type="ECO:0000313" key="10">
    <source>
        <dbReference type="Proteomes" id="UP001372834"/>
    </source>
</evidence>
<dbReference type="FunFam" id="6.10.250.3420:FF:000001">
    <property type="entry name" value="Hsc70-interacting protein-like protein"/>
    <property type="match status" value="1"/>
</dbReference>
<comment type="function">
    <text evidence="4">One HIP oligomer binds the ATPase domains of at least two HSC70 molecules dependent on activation of the HSC70 ATPase by HSP40. Stabilizes the ADP state of HSC70 that has a high affinity for substrate protein. Through its own chaperone activity, it may contribute to the interaction of HSC70 with various target proteins.</text>
</comment>
<protein>
    <recommendedName>
        <fullName evidence="8">Hsp70-interacting protein N-terminal domain-containing protein</fullName>
    </recommendedName>
</protein>
<evidence type="ECO:0000256" key="2">
    <source>
        <dbReference type="ARBA" id="ARBA00022737"/>
    </source>
</evidence>
<organism evidence="9 10">
    <name type="scientific">Polyplax serrata</name>
    <name type="common">Common mouse louse</name>
    <dbReference type="NCBI Taxonomy" id="468196"/>
    <lineage>
        <taxon>Eukaryota</taxon>
        <taxon>Metazoa</taxon>
        <taxon>Ecdysozoa</taxon>
        <taxon>Arthropoda</taxon>
        <taxon>Hexapoda</taxon>
        <taxon>Insecta</taxon>
        <taxon>Pterygota</taxon>
        <taxon>Neoptera</taxon>
        <taxon>Paraneoptera</taxon>
        <taxon>Psocodea</taxon>
        <taxon>Troctomorpha</taxon>
        <taxon>Phthiraptera</taxon>
        <taxon>Anoplura</taxon>
        <taxon>Polyplacidae</taxon>
        <taxon>Polyplax</taxon>
    </lineage>
</organism>
<dbReference type="GO" id="GO:0046983">
    <property type="term" value="F:protein dimerization activity"/>
    <property type="evidence" value="ECO:0007669"/>
    <property type="project" value="InterPro"/>
</dbReference>
<dbReference type="Pfam" id="PF13414">
    <property type="entry name" value="TPR_11"/>
    <property type="match status" value="1"/>
</dbReference>
<dbReference type="PANTHER" id="PTHR45883:SF2">
    <property type="entry name" value="HSC70-INTERACTING PROTEIN"/>
    <property type="match status" value="1"/>
</dbReference>
<feature type="repeat" description="TPR" evidence="6">
    <location>
        <begin position="120"/>
        <end position="153"/>
    </location>
</feature>
<dbReference type="Proteomes" id="UP001372834">
    <property type="component" value="Unassembled WGS sequence"/>
</dbReference>
<dbReference type="PANTHER" id="PTHR45883">
    <property type="entry name" value="HSC70-INTERACTING PROTEIN"/>
    <property type="match status" value="1"/>
</dbReference>
<dbReference type="CDD" id="cd14438">
    <property type="entry name" value="Hip_N"/>
    <property type="match status" value="1"/>
</dbReference>
<dbReference type="GO" id="GO:0005634">
    <property type="term" value="C:nucleus"/>
    <property type="evidence" value="ECO:0007669"/>
    <property type="project" value="UniProtKB-ARBA"/>
</dbReference>
<feature type="compositionally biased region" description="Acidic residues" evidence="7">
    <location>
        <begin position="75"/>
        <end position="99"/>
    </location>
</feature>
<dbReference type="Gene3D" id="1.25.40.10">
    <property type="entry name" value="Tetratricopeptide repeat domain"/>
    <property type="match status" value="1"/>
</dbReference>
<evidence type="ECO:0000313" key="9">
    <source>
        <dbReference type="EMBL" id="KAK6626253.1"/>
    </source>
</evidence>
<keyword evidence="2" id="KW-0677">Repeat</keyword>
<proteinExistence type="inferred from homology"/>
<evidence type="ECO:0000256" key="4">
    <source>
        <dbReference type="ARBA" id="ARBA00037033"/>
    </source>
</evidence>
<dbReference type="InterPro" id="IPR019734">
    <property type="entry name" value="TPR_rpt"/>
</dbReference>
<dbReference type="Pfam" id="PF18253">
    <property type="entry name" value="HipN"/>
    <property type="match status" value="1"/>
</dbReference>
<feature type="compositionally biased region" description="Basic and acidic residues" evidence="7">
    <location>
        <begin position="59"/>
        <end position="72"/>
    </location>
</feature>
<evidence type="ECO:0000256" key="5">
    <source>
        <dbReference type="ARBA" id="ARBA00064040"/>
    </source>
</evidence>
<keyword evidence="3 6" id="KW-0802">TPR repeat</keyword>
<evidence type="ECO:0000256" key="7">
    <source>
        <dbReference type="SAM" id="MobiDB-lite"/>
    </source>
</evidence>
<name>A0AAN8NTJ3_POLSC</name>
<dbReference type="SUPFAM" id="SSF48452">
    <property type="entry name" value="TPR-like"/>
    <property type="match status" value="1"/>
</dbReference>
<accession>A0AAN8NTJ3</accession>
<comment type="similarity">
    <text evidence="1">Belongs to the FAM10 family.</text>
</comment>
<evidence type="ECO:0000256" key="1">
    <source>
        <dbReference type="ARBA" id="ARBA00009015"/>
    </source>
</evidence>
<dbReference type="EMBL" id="JAWJWE010000037">
    <property type="protein sequence ID" value="KAK6626253.1"/>
    <property type="molecule type" value="Genomic_DNA"/>
</dbReference>
<feature type="repeat" description="TPR" evidence="6">
    <location>
        <begin position="154"/>
        <end position="187"/>
    </location>
</feature>
<reference evidence="9 10" key="1">
    <citation type="submission" date="2023-10" db="EMBL/GenBank/DDBJ databases">
        <title>Genomes of two closely related lineages of the louse Polyplax serrata with different host specificities.</title>
        <authorList>
            <person name="Martinu J."/>
            <person name="Tarabai H."/>
            <person name="Stefka J."/>
            <person name="Hypsa V."/>
        </authorList>
    </citation>
    <scope>NUCLEOTIDE SEQUENCE [LARGE SCALE GENOMIC DNA]</scope>
    <source>
        <strain evidence="9">HR10_N</strain>
    </source>
</reference>
<dbReference type="GO" id="GO:1902494">
    <property type="term" value="C:catalytic complex"/>
    <property type="evidence" value="ECO:0007669"/>
    <property type="project" value="UniProtKB-ARBA"/>
</dbReference>
<dbReference type="GO" id="GO:0030544">
    <property type="term" value="F:Hsp70 protein binding"/>
    <property type="evidence" value="ECO:0007669"/>
    <property type="project" value="TreeGrafter"/>
</dbReference>
<evidence type="ECO:0000256" key="3">
    <source>
        <dbReference type="ARBA" id="ARBA00022803"/>
    </source>
</evidence>
<evidence type="ECO:0000259" key="8">
    <source>
        <dbReference type="Pfam" id="PF18253"/>
    </source>
</evidence>
<dbReference type="AlphaFoldDB" id="A0AAN8NTJ3"/>
<feature type="region of interest" description="Disordered" evidence="7">
    <location>
        <begin position="50"/>
        <end position="121"/>
    </location>
</feature>